<dbReference type="PANTHER" id="PTHR38603">
    <property type="entry name" value="CHAPERONE NAPD"/>
    <property type="match status" value="1"/>
</dbReference>
<keyword evidence="2 4" id="KW-0963">Cytoplasm</keyword>
<organism evidence="5 6">
    <name type="scientific">Colwellia psychrerythraea</name>
    <name type="common">Vibrio psychroerythus</name>
    <dbReference type="NCBI Taxonomy" id="28229"/>
    <lineage>
        <taxon>Bacteria</taxon>
        <taxon>Pseudomonadati</taxon>
        <taxon>Pseudomonadota</taxon>
        <taxon>Gammaproteobacteria</taxon>
        <taxon>Alteromonadales</taxon>
        <taxon>Colwelliaceae</taxon>
        <taxon>Colwellia</taxon>
    </lineage>
</organism>
<dbReference type="Proteomes" id="UP000243053">
    <property type="component" value="Unassembled WGS sequence"/>
</dbReference>
<evidence type="ECO:0000256" key="4">
    <source>
        <dbReference type="HAMAP-Rule" id="MF_02200"/>
    </source>
</evidence>
<sequence length="109" mass="12237">MSQTKQSHSEQKQEKTHEYHVASLVAYAMPEQVSDVEAAINAIDGAEIHATSDKGKIVLTIEGDSHKGIGKKMDLLRVHKGLINLSPVYHQVLDEKIDENKEENYQEIK</sequence>
<dbReference type="AlphaFoldDB" id="A0A1Y5ENW1"/>
<dbReference type="GO" id="GO:0005048">
    <property type="term" value="F:signal sequence binding"/>
    <property type="evidence" value="ECO:0007669"/>
    <property type="project" value="UniProtKB-UniRule"/>
</dbReference>
<keyword evidence="3 4" id="KW-0143">Chaperone</keyword>
<evidence type="ECO:0000256" key="1">
    <source>
        <dbReference type="ARBA" id="ARBA00004496"/>
    </source>
</evidence>
<dbReference type="Gene3D" id="3.30.70.920">
    <property type="match status" value="1"/>
</dbReference>
<dbReference type="EMBL" id="MAAF01000019">
    <property type="protein sequence ID" value="OUR84413.1"/>
    <property type="molecule type" value="Genomic_DNA"/>
</dbReference>
<dbReference type="PANTHER" id="PTHR38603:SF1">
    <property type="entry name" value="CHAPERONE NAPD"/>
    <property type="match status" value="1"/>
</dbReference>
<comment type="similarity">
    <text evidence="4">Belongs to the NapD family.</text>
</comment>
<comment type="caution">
    <text evidence="5">The sequence shown here is derived from an EMBL/GenBank/DDBJ whole genome shotgun (WGS) entry which is preliminary data.</text>
</comment>
<reference evidence="6" key="1">
    <citation type="journal article" date="2017" name="Proc. Natl. Acad. Sci. U.S.A.">
        <title>Simulation of Deepwater Horizon oil plume reveals substrate specialization within a complex community of hydrocarbon degraders.</title>
        <authorList>
            <person name="Hu P."/>
            <person name="Dubinsky E.A."/>
            <person name="Probst A.J."/>
            <person name="Wang J."/>
            <person name="Sieber C.M.K."/>
            <person name="Tom L.M."/>
            <person name="Gardinali P."/>
            <person name="Banfield J.F."/>
            <person name="Atlas R.M."/>
            <person name="Andersen G.L."/>
        </authorList>
    </citation>
    <scope>NUCLEOTIDE SEQUENCE [LARGE SCALE GENOMIC DNA]</scope>
</reference>
<proteinExistence type="inferred from homology"/>
<dbReference type="GO" id="GO:0051224">
    <property type="term" value="P:negative regulation of protein transport"/>
    <property type="evidence" value="ECO:0007669"/>
    <property type="project" value="UniProtKB-UniRule"/>
</dbReference>
<comment type="subcellular location">
    <subcellularLocation>
        <location evidence="1 4">Cytoplasm</location>
    </subcellularLocation>
</comment>
<comment type="function">
    <text evidence="4">Chaperone for NapA, the catalytic subunit of the periplasmic nitrate reductase. It binds directly and specifically to the twin-arginine signal peptide of NapA, preventing premature interaction with the Tat translocase and premature export.</text>
</comment>
<dbReference type="Pfam" id="PF03927">
    <property type="entry name" value="NapD"/>
    <property type="match status" value="1"/>
</dbReference>
<gene>
    <name evidence="4" type="primary">napD</name>
    <name evidence="5" type="ORF">A9Q75_02810</name>
</gene>
<dbReference type="InterPro" id="IPR005623">
    <property type="entry name" value="Chaperone_NapD_NO3_reduct"/>
</dbReference>
<protein>
    <recommendedName>
        <fullName evidence="4">Chaperone NapD</fullName>
    </recommendedName>
    <alternativeName>
        <fullName evidence="4">NapA signal peptide-binding chaperone NapD</fullName>
    </alternativeName>
</protein>
<evidence type="ECO:0000256" key="3">
    <source>
        <dbReference type="ARBA" id="ARBA00023186"/>
    </source>
</evidence>
<comment type="subunit">
    <text evidence="4">Interacts with the cytoplasmic NapA precursor.</text>
</comment>
<dbReference type="HAMAP" id="MF_02200">
    <property type="entry name" value="NapD"/>
    <property type="match status" value="1"/>
</dbReference>
<name>A0A1Y5ENW1_COLPS</name>
<dbReference type="GO" id="GO:0005737">
    <property type="term" value="C:cytoplasm"/>
    <property type="evidence" value="ECO:0007669"/>
    <property type="project" value="UniProtKB-SubCell"/>
</dbReference>
<evidence type="ECO:0000313" key="6">
    <source>
        <dbReference type="Proteomes" id="UP000243053"/>
    </source>
</evidence>
<accession>A0A1Y5ENW1</accession>
<evidence type="ECO:0000256" key="2">
    <source>
        <dbReference type="ARBA" id="ARBA00022490"/>
    </source>
</evidence>
<evidence type="ECO:0000313" key="5">
    <source>
        <dbReference type="EMBL" id="OUR84413.1"/>
    </source>
</evidence>